<dbReference type="Pfam" id="PF02589">
    <property type="entry name" value="LUD_dom"/>
    <property type="match status" value="1"/>
</dbReference>
<evidence type="ECO:0000313" key="2">
    <source>
        <dbReference type="EMBL" id="HJC67112.1"/>
    </source>
</evidence>
<evidence type="ECO:0000259" key="1">
    <source>
        <dbReference type="Pfam" id="PF02589"/>
    </source>
</evidence>
<name>A0A9D2PWL2_9FIRM</name>
<dbReference type="PANTHER" id="PTHR36179">
    <property type="entry name" value="LUD_DOM DOMAIN-CONTAINING PROTEIN"/>
    <property type="match status" value="1"/>
</dbReference>
<accession>A0A9D2PWL2</accession>
<reference evidence="2" key="1">
    <citation type="journal article" date="2021" name="PeerJ">
        <title>Extensive microbial diversity within the chicken gut microbiome revealed by metagenomics and culture.</title>
        <authorList>
            <person name="Gilroy R."/>
            <person name="Ravi A."/>
            <person name="Getino M."/>
            <person name="Pursley I."/>
            <person name="Horton D.L."/>
            <person name="Alikhan N.F."/>
            <person name="Baker D."/>
            <person name="Gharbi K."/>
            <person name="Hall N."/>
            <person name="Watson M."/>
            <person name="Adriaenssens E.M."/>
            <person name="Foster-Nyarko E."/>
            <person name="Jarju S."/>
            <person name="Secka A."/>
            <person name="Antonio M."/>
            <person name="Oren A."/>
            <person name="Chaudhuri R.R."/>
            <person name="La Ragione R."/>
            <person name="Hildebrand F."/>
            <person name="Pallen M.J."/>
        </authorList>
    </citation>
    <scope>NUCLEOTIDE SEQUENCE</scope>
    <source>
        <strain evidence="2">CHK198-12963</strain>
    </source>
</reference>
<dbReference type="InterPro" id="IPR003741">
    <property type="entry name" value="LUD_dom"/>
</dbReference>
<evidence type="ECO:0000313" key="3">
    <source>
        <dbReference type="Proteomes" id="UP000823863"/>
    </source>
</evidence>
<dbReference type="EMBL" id="DWWB01000055">
    <property type="protein sequence ID" value="HJC67112.1"/>
    <property type="molecule type" value="Genomic_DNA"/>
</dbReference>
<dbReference type="PANTHER" id="PTHR36179:SF2">
    <property type="entry name" value="LUD DOMAIN-CONTAINING PROTEIN"/>
    <property type="match status" value="1"/>
</dbReference>
<protein>
    <submittedName>
        <fullName evidence="2">Lactate utilization protein</fullName>
    </submittedName>
</protein>
<proteinExistence type="predicted"/>
<sequence>MGKKSFAEVEKNLRERGFQVRCFETASEAAAYLDSQIDGQTVGFGGSVTLKQMGLYELLSRHNQVYWHLRVPEGEQKKARLLANGASVYLSSVNGLAETGEIINIDGTGNRVASVFYGHEKVYLIAGENKLEKDYDSALWRARNIASPLNAKRLGVNTPCAVKGDRCYDCKSPERICRGLAVLWDKPKGAEYEVILIHEGLGY</sequence>
<dbReference type="Proteomes" id="UP000823863">
    <property type="component" value="Unassembled WGS sequence"/>
</dbReference>
<gene>
    <name evidence="2" type="ORF">H9931_10425</name>
</gene>
<reference evidence="2" key="2">
    <citation type="submission" date="2021-04" db="EMBL/GenBank/DDBJ databases">
        <authorList>
            <person name="Gilroy R."/>
        </authorList>
    </citation>
    <scope>NUCLEOTIDE SEQUENCE</scope>
    <source>
        <strain evidence="2">CHK198-12963</strain>
    </source>
</reference>
<organism evidence="2 3">
    <name type="scientific">Candidatus Enterocloster excrementigallinarum</name>
    <dbReference type="NCBI Taxonomy" id="2838558"/>
    <lineage>
        <taxon>Bacteria</taxon>
        <taxon>Bacillati</taxon>
        <taxon>Bacillota</taxon>
        <taxon>Clostridia</taxon>
        <taxon>Lachnospirales</taxon>
        <taxon>Lachnospiraceae</taxon>
        <taxon>Enterocloster</taxon>
    </lineage>
</organism>
<dbReference type="AlphaFoldDB" id="A0A9D2PWL2"/>
<feature type="domain" description="LUD" evidence="1">
    <location>
        <begin position="8"/>
        <end position="196"/>
    </location>
</feature>
<comment type="caution">
    <text evidence="2">The sequence shown here is derived from an EMBL/GenBank/DDBJ whole genome shotgun (WGS) entry which is preliminary data.</text>
</comment>